<feature type="transmembrane region" description="Helical" evidence="6">
    <location>
        <begin position="439"/>
        <end position="458"/>
    </location>
</feature>
<dbReference type="InterPro" id="IPR036259">
    <property type="entry name" value="MFS_trans_sf"/>
</dbReference>
<feature type="transmembrane region" description="Helical" evidence="6">
    <location>
        <begin position="190"/>
        <end position="210"/>
    </location>
</feature>
<feature type="transmembrane region" description="Helical" evidence="6">
    <location>
        <begin position="122"/>
        <end position="147"/>
    </location>
</feature>
<evidence type="ECO:0000256" key="5">
    <source>
        <dbReference type="SAM" id="MobiDB-lite"/>
    </source>
</evidence>
<dbReference type="Pfam" id="PF07690">
    <property type="entry name" value="MFS_1"/>
    <property type="match status" value="1"/>
</dbReference>
<evidence type="ECO:0000256" key="4">
    <source>
        <dbReference type="ARBA" id="ARBA00023136"/>
    </source>
</evidence>
<feature type="transmembrane region" description="Helical" evidence="6">
    <location>
        <begin position="97"/>
        <end position="116"/>
    </location>
</feature>
<comment type="subcellular location">
    <subcellularLocation>
        <location evidence="1">Cell membrane</location>
        <topology evidence="1">Multi-pass membrane protein</topology>
    </subcellularLocation>
</comment>
<feature type="transmembrane region" description="Helical" evidence="6">
    <location>
        <begin position="464"/>
        <end position="484"/>
    </location>
</feature>
<dbReference type="EMBL" id="JBHLUH010000061">
    <property type="protein sequence ID" value="MFC0531819.1"/>
    <property type="molecule type" value="Genomic_DNA"/>
</dbReference>
<feature type="transmembrane region" description="Helical" evidence="6">
    <location>
        <begin position="300"/>
        <end position="325"/>
    </location>
</feature>
<feature type="transmembrane region" description="Helical" evidence="6">
    <location>
        <begin position="69"/>
        <end position="85"/>
    </location>
</feature>
<keyword evidence="2 6" id="KW-0812">Transmembrane</keyword>
<dbReference type="SUPFAM" id="SSF103473">
    <property type="entry name" value="MFS general substrate transporter"/>
    <property type="match status" value="2"/>
</dbReference>
<feature type="region of interest" description="Disordered" evidence="5">
    <location>
        <begin position="1"/>
        <end position="20"/>
    </location>
</feature>
<feature type="transmembrane region" description="Helical" evidence="6">
    <location>
        <begin position="391"/>
        <end position="418"/>
    </location>
</feature>
<feature type="domain" description="Major facilitator superfamily (MFS) profile" evidence="7">
    <location>
        <begin position="31"/>
        <end position="488"/>
    </location>
</feature>
<feature type="transmembrane region" description="Helical" evidence="6">
    <location>
        <begin position="222"/>
        <end position="240"/>
    </location>
</feature>
<keyword evidence="9" id="KW-1185">Reference proteome</keyword>
<dbReference type="Gene3D" id="1.20.1250.20">
    <property type="entry name" value="MFS general substrate transporter like domains"/>
    <property type="match status" value="1"/>
</dbReference>
<keyword evidence="4 6" id="KW-0472">Membrane</keyword>
<reference evidence="8 9" key="1">
    <citation type="submission" date="2024-09" db="EMBL/GenBank/DDBJ databases">
        <authorList>
            <person name="Sun Q."/>
            <person name="Mori K."/>
        </authorList>
    </citation>
    <scope>NUCLEOTIDE SEQUENCE [LARGE SCALE GENOMIC DNA]</scope>
    <source>
        <strain evidence="8 9">TBRC 3947</strain>
    </source>
</reference>
<dbReference type="PANTHER" id="PTHR42718:SF39">
    <property type="entry name" value="ACTINORHODIN TRANSPORTER-RELATED"/>
    <property type="match status" value="1"/>
</dbReference>
<dbReference type="CDD" id="cd17321">
    <property type="entry name" value="MFS_MMR_MDR_like"/>
    <property type="match status" value="1"/>
</dbReference>
<feature type="transmembrane region" description="Helical" evidence="6">
    <location>
        <begin position="154"/>
        <end position="178"/>
    </location>
</feature>
<gene>
    <name evidence="8" type="ORF">ACFFIA_29640</name>
</gene>
<evidence type="ECO:0000256" key="6">
    <source>
        <dbReference type="SAM" id="Phobius"/>
    </source>
</evidence>
<feature type="transmembrane region" description="Helical" evidence="6">
    <location>
        <begin position="29"/>
        <end position="49"/>
    </location>
</feature>
<dbReference type="PROSITE" id="PS50850">
    <property type="entry name" value="MFS"/>
    <property type="match status" value="1"/>
</dbReference>
<accession>A0ABV6MB50</accession>
<evidence type="ECO:0000256" key="3">
    <source>
        <dbReference type="ARBA" id="ARBA00022989"/>
    </source>
</evidence>
<feature type="transmembrane region" description="Helical" evidence="6">
    <location>
        <begin position="246"/>
        <end position="268"/>
    </location>
</feature>
<organism evidence="8 9">
    <name type="scientific">Phytohabitans kaempferiae</name>
    <dbReference type="NCBI Taxonomy" id="1620943"/>
    <lineage>
        <taxon>Bacteria</taxon>
        <taxon>Bacillati</taxon>
        <taxon>Actinomycetota</taxon>
        <taxon>Actinomycetes</taxon>
        <taxon>Micromonosporales</taxon>
        <taxon>Micromonosporaceae</taxon>
    </lineage>
</organism>
<name>A0ABV6MB50_9ACTN</name>
<comment type="caution">
    <text evidence="8">The sequence shown here is derived from an EMBL/GenBank/DDBJ whole genome shotgun (WGS) entry which is preliminary data.</text>
</comment>
<proteinExistence type="predicted"/>
<evidence type="ECO:0000259" key="7">
    <source>
        <dbReference type="PROSITE" id="PS50850"/>
    </source>
</evidence>
<feature type="transmembrane region" description="Helical" evidence="6">
    <location>
        <begin position="364"/>
        <end position="385"/>
    </location>
</feature>
<evidence type="ECO:0000256" key="2">
    <source>
        <dbReference type="ARBA" id="ARBA00022692"/>
    </source>
</evidence>
<evidence type="ECO:0000313" key="9">
    <source>
        <dbReference type="Proteomes" id="UP001589867"/>
    </source>
</evidence>
<feature type="transmembrane region" description="Helical" evidence="6">
    <location>
        <begin position="331"/>
        <end position="352"/>
    </location>
</feature>
<dbReference type="PRINTS" id="PR01036">
    <property type="entry name" value="TCRTETB"/>
</dbReference>
<dbReference type="PANTHER" id="PTHR42718">
    <property type="entry name" value="MAJOR FACILITATOR SUPERFAMILY MULTIDRUG TRANSPORTER MFSC"/>
    <property type="match status" value="1"/>
</dbReference>
<protein>
    <submittedName>
        <fullName evidence="8">MFS transporter</fullName>
    </submittedName>
</protein>
<evidence type="ECO:0000256" key="1">
    <source>
        <dbReference type="ARBA" id="ARBA00004651"/>
    </source>
</evidence>
<keyword evidence="3 6" id="KW-1133">Transmembrane helix</keyword>
<dbReference type="Proteomes" id="UP001589867">
    <property type="component" value="Unassembled WGS sequence"/>
</dbReference>
<evidence type="ECO:0000313" key="8">
    <source>
        <dbReference type="EMBL" id="MFC0531819.1"/>
    </source>
</evidence>
<dbReference type="RefSeq" id="WP_377256913.1">
    <property type="nucleotide sequence ID" value="NZ_JBHLUH010000061.1"/>
</dbReference>
<dbReference type="InterPro" id="IPR011701">
    <property type="entry name" value="MFS"/>
</dbReference>
<dbReference type="Gene3D" id="1.20.1720.10">
    <property type="entry name" value="Multidrug resistance protein D"/>
    <property type="match status" value="1"/>
</dbReference>
<dbReference type="InterPro" id="IPR020846">
    <property type="entry name" value="MFS_dom"/>
</dbReference>
<sequence length="499" mass="49984">MTAKATGTSPNPPVRADGPAPPPPYPRRWLAVAVLLAAFMVDLVSVTIVNVALPTMGRALDAGPAELEWISAGYLLAFAVSLITAARLGDQIGRKRVFLASVALFALASLACAVAPGTGTLIGARIVQGIAAAGIAPQVLSTVYTIFDARERAAVFGVLGIVSGLSQALGLLLGGVLVSADLAGLGWRSIFVVLVPVAVAIAALGAAWVPETRAPGAARPKPLAALVLTVGLVAIIAPLLEGTRLGWPWWTWPCMAGGVAAVVLLALAEHGRGRPERTGESAAPSSSALLPLDLLRVRTVGAALVIQLVAFGAFSGLLLVLALWMQDGLGFSPLLAGLVTVAIPIGSLPIAPFMGRLTLRLGRLTVGLGCLVIAAGVAALIPAALGTPDVSAWAILPGLALIGAGVNLTMPALTTLYMAEVPAHHAASASGIITTGQQFAGGLGVALLAATFFGQLGGGDYRSAITASATVAAVVVALCAPLCLAMSKPKLGAPAGSAA</sequence>